<organism evidence="2 3">
    <name type="scientific">Plenodomus tracheiphilus IPT5</name>
    <dbReference type="NCBI Taxonomy" id="1408161"/>
    <lineage>
        <taxon>Eukaryota</taxon>
        <taxon>Fungi</taxon>
        <taxon>Dikarya</taxon>
        <taxon>Ascomycota</taxon>
        <taxon>Pezizomycotina</taxon>
        <taxon>Dothideomycetes</taxon>
        <taxon>Pleosporomycetidae</taxon>
        <taxon>Pleosporales</taxon>
        <taxon>Pleosporineae</taxon>
        <taxon>Leptosphaeriaceae</taxon>
        <taxon>Plenodomus</taxon>
    </lineage>
</organism>
<evidence type="ECO:0000313" key="2">
    <source>
        <dbReference type="EMBL" id="KAF2856621.1"/>
    </source>
</evidence>
<feature type="compositionally biased region" description="Pro residues" evidence="1">
    <location>
        <begin position="68"/>
        <end position="81"/>
    </location>
</feature>
<dbReference type="AlphaFoldDB" id="A0A6A7BMG8"/>
<protein>
    <submittedName>
        <fullName evidence="2">Uncharacterized protein</fullName>
    </submittedName>
</protein>
<feature type="region of interest" description="Disordered" evidence="1">
    <location>
        <begin position="57"/>
        <end position="85"/>
    </location>
</feature>
<name>A0A6A7BMG8_9PLEO</name>
<dbReference type="Proteomes" id="UP000799423">
    <property type="component" value="Unassembled WGS sequence"/>
</dbReference>
<accession>A0A6A7BMG8</accession>
<reference evidence="2" key="1">
    <citation type="submission" date="2020-01" db="EMBL/GenBank/DDBJ databases">
        <authorList>
            <consortium name="DOE Joint Genome Institute"/>
            <person name="Haridas S."/>
            <person name="Albert R."/>
            <person name="Binder M."/>
            <person name="Bloem J."/>
            <person name="Labutti K."/>
            <person name="Salamov A."/>
            <person name="Andreopoulos B."/>
            <person name="Baker S.E."/>
            <person name="Barry K."/>
            <person name="Bills G."/>
            <person name="Bluhm B.H."/>
            <person name="Cannon C."/>
            <person name="Castanera R."/>
            <person name="Culley D.E."/>
            <person name="Daum C."/>
            <person name="Ezra D."/>
            <person name="Gonzalez J.B."/>
            <person name="Henrissat B."/>
            <person name="Kuo A."/>
            <person name="Liang C."/>
            <person name="Lipzen A."/>
            <person name="Lutzoni F."/>
            <person name="Magnuson J."/>
            <person name="Mondo S."/>
            <person name="Nolan M."/>
            <person name="Ohm R."/>
            <person name="Pangilinan J."/>
            <person name="Park H.-J."/>
            <person name="Ramirez L."/>
            <person name="Alfaro M."/>
            <person name="Sun H."/>
            <person name="Tritt A."/>
            <person name="Yoshinaga Y."/>
            <person name="Zwiers L.-H."/>
            <person name="Turgeon B.G."/>
            <person name="Goodwin S.B."/>
            <person name="Spatafora J.W."/>
            <person name="Crous P.W."/>
            <person name="Grigoriev I.V."/>
        </authorList>
    </citation>
    <scope>NUCLEOTIDE SEQUENCE</scope>
    <source>
        <strain evidence="2">IPT5</strain>
    </source>
</reference>
<keyword evidence="3" id="KW-1185">Reference proteome</keyword>
<gene>
    <name evidence="2" type="ORF">T440DRAFT_4330</name>
</gene>
<evidence type="ECO:0000256" key="1">
    <source>
        <dbReference type="SAM" id="MobiDB-lite"/>
    </source>
</evidence>
<dbReference type="EMBL" id="MU006288">
    <property type="protein sequence ID" value="KAF2856621.1"/>
    <property type="molecule type" value="Genomic_DNA"/>
</dbReference>
<proteinExistence type="predicted"/>
<sequence>MGVNCEAWWAAGPAAGIRGRFGWACIGGACSRCGRCGHSRVSASLCATRTADSLGHSRSTRLVQGPKQGPPSPSHQWPPRPPRQHRDLAQAVRAAVYCYLPRSTGDLPSPDTCARRCWFSAACLVPCPSHRSTQPTVWSHGRRVSGARAQTPVAEAGPCKVCCHIACCPAARLHSLLGSRANALLAHHLAQKWLGQMHTSLADGSDAAVCMLTSAL</sequence>
<evidence type="ECO:0000313" key="3">
    <source>
        <dbReference type="Proteomes" id="UP000799423"/>
    </source>
</evidence>